<dbReference type="PANTHER" id="PTHR12755:SF3">
    <property type="entry name" value="POLYNUCLEOTIDE 5'-HYDROXYL-KINASE NOL9"/>
    <property type="match status" value="1"/>
</dbReference>
<dbReference type="Pfam" id="PF16575">
    <property type="entry name" value="CLP1_P"/>
    <property type="match status" value="1"/>
</dbReference>
<dbReference type="KEGG" id="iis:EYM_01170"/>
<reference evidence="11 12" key="1">
    <citation type="submission" date="2013-11" db="EMBL/GenBank/DDBJ databases">
        <title>Comparative genomics of Ignicoccus.</title>
        <authorList>
            <person name="Podar M."/>
        </authorList>
    </citation>
    <scope>NUCLEOTIDE SEQUENCE [LARGE SCALE GENOMIC DNA]</scope>
    <source>
        <strain evidence="11 12">DSM 13165</strain>
    </source>
</reference>
<gene>
    <name evidence="11" type="ORF">EYM_01170</name>
</gene>
<dbReference type="Gene3D" id="3.40.50.300">
    <property type="entry name" value="P-loop containing nucleotide triphosphate hydrolases"/>
    <property type="match status" value="1"/>
</dbReference>
<dbReference type="InterPro" id="IPR027417">
    <property type="entry name" value="P-loop_NTPase"/>
</dbReference>
<dbReference type="PANTHER" id="PTHR12755">
    <property type="entry name" value="CLEAVAGE/POLYADENYLATION FACTOR IA SUBUNIT CLP1P"/>
    <property type="match status" value="1"/>
</dbReference>
<evidence type="ECO:0000259" key="10">
    <source>
        <dbReference type="Pfam" id="PF16575"/>
    </source>
</evidence>
<dbReference type="GO" id="GO:0005524">
    <property type="term" value="F:ATP binding"/>
    <property type="evidence" value="ECO:0007669"/>
    <property type="project" value="UniProtKB-KW"/>
</dbReference>
<evidence type="ECO:0000256" key="5">
    <source>
        <dbReference type="ARBA" id="ARBA00022777"/>
    </source>
</evidence>
<comment type="function">
    <text evidence="7">Polynucleotide kinase that can phosphorylate the 5'-hydroxyl groups of both single-stranded RNA (ssRNA) and single-stranded DNA (ssDNA). Exhibits a strong preference for ssRNA.</text>
</comment>
<dbReference type="GO" id="GO:0006396">
    <property type="term" value="P:RNA processing"/>
    <property type="evidence" value="ECO:0007669"/>
    <property type="project" value="InterPro"/>
</dbReference>
<keyword evidence="5" id="KW-0418">Kinase</keyword>
<comment type="catalytic activity">
    <reaction evidence="9">
        <text>a 5'-end dephospho-2'-deoxyribonucleoside-DNA + ATP = a 5'-end 5'-phospho-2'-deoxyribonucleoside-DNA + ADP + H(+)</text>
        <dbReference type="Rhea" id="RHEA:15669"/>
        <dbReference type="Rhea" id="RHEA-COMP:13180"/>
        <dbReference type="Rhea" id="RHEA-COMP:13184"/>
        <dbReference type="ChEBI" id="CHEBI:15378"/>
        <dbReference type="ChEBI" id="CHEBI:30616"/>
        <dbReference type="ChEBI" id="CHEBI:136412"/>
        <dbReference type="ChEBI" id="CHEBI:136416"/>
        <dbReference type="ChEBI" id="CHEBI:456216"/>
        <dbReference type="EC" id="2.7.1.78"/>
    </reaction>
</comment>
<dbReference type="EC" id="2.7.1.78" evidence="2"/>
<keyword evidence="12" id="KW-1185">Reference proteome</keyword>
<dbReference type="PATRIC" id="fig|940295.4.peg.227"/>
<organism evidence="11 12">
    <name type="scientific">Ignicoccus islandicus DSM 13165</name>
    <dbReference type="NCBI Taxonomy" id="940295"/>
    <lineage>
        <taxon>Archaea</taxon>
        <taxon>Thermoproteota</taxon>
        <taxon>Thermoprotei</taxon>
        <taxon>Desulfurococcales</taxon>
        <taxon>Desulfurococcaceae</taxon>
        <taxon>Ignicoccus</taxon>
    </lineage>
</organism>
<dbReference type="OrthoDB" id="359472at2157"/>
<proteinExistence type="predicted"/>
<dbReference type="AlphaFoldDB" id="A0A0U3FQL8"/>
<keyword evidence="4" id="KW-0547">Nucleotide-binding</keyword>
<evidence type="ECO:0000256" key="9">
    <source>
        <dbReference type="ARBA" id="ARBA00044673"/>
    </source>
</evidence>
<dbReference type="EMBL" id="CP006867">
    <property type="protein sequence ID" value="ALU12183.1"/>
    <property type="molecule type" value="Genomic_DNA"/>
</dbReference>
<evidence type="ECO:0000313" key="12">
    <source>
        <dbReference type="Proteomes" id="UP000060778"/>
    </source>
</evidence>
<comment type="cofactor">
    <cofactor evidence="1">
        <name>a divalent metal cation</name>
        <dbReference type="ChEBI" id="CHEBI:60240"/>
    </cofactor>
</comment>
<name>A0A0U3FQL8_9CREN</name>
<dbReference type="Proteomes" id="UP000060778">
    <property type="component" value="Chromosome"/>
</dbReference>
<evidence type="ECO:0000256" key="7">
    <source>
        <dbReference type="ARBA" id="ARBA00024737"/>
    </source>
</evidence>
<dbReference type="STRING" id="940295.EYM_01170"/>
<keyword evidence="3" id="KW-0808">Transferase</keyword>
<dbReference type="GO" id="GO:0051734">
    <property type="term" value="F:ATP-dependent polynucleotide 5'-hydroxyl-kinase activity"/>
    <property type="evidence" value="ECO:0007669"/>
    <property type="project" value="UniProtKB-EC"/>
</dbReference>
<evidence type="ECO:0000256" key="8">
    <source>
        <dbReference type="ARBA" id="ARBA00044641"/>
    </source>
</evidence>
<dbReference type="InterPro" id="IPR045116">
    <property type="entry name" value="Clp1/Grc3"/>
</dbReference>
<feature type="domain" description="Clp1 P-loop" evidence="10">
    <location>
        <begin position="99"/>
        <end position="259"/>
    </location>
</feature>
<evidence type="ECO:0000256" key="2">
    <source>
        <dbReference type="ARBA" id="ARBA00012157"/>
    </source>
</evidence>
<dbReference type="RefSeq" id="WP_075049290.1">
    <property type="nucleotide sequence ID" value="NZ_CP006867.1"/>
</dbReference>
<sequence length="401" mass="44455">MDISERNVEVPNDKFLEISGPAVVRVREGKGKLMGRELSPADIVIVPAWRTYAIRAVTPLKLSVSVSATSELRVVDFNIAKVWEEALAKRDLSRVVIVGPTDSGKSSLVATITNLLISKGADRVTIVNTDVGQSNFCPPTMVCKTEVTDYVFTLQDLEPTVTKFTGTITPAVEQSRVIAATASLVNGDYVMDTDGWVEGWDAAHYKRSLLQAVKPKLVIYLGKAPKWLTGPWEVISLPPSTGRARDREDRRFIRKVKYAKALGKCGTLELNLNEVPPLYSVTFNSPWSPELRDEVEELIGTRPLLAFSWRNKVVAVVKKGSKYFVPRGSNVIVIEEGEEKGLLVALGDEEGNEVLGMVQKIDYLSKFMKVKSCFNGTPKYVSFGRVKLDEEFRDSVVNKPF</sequence>
<dbReference type="GeneID" id="30679648"/>
<keyword evidence="6" id="KW-0067">ATP-binding</keyword>
<dbReference type="SUPFAM" id="SSF52540">
    <property type="entry name" value="P-loop containing nucleoside triphosphate hydrolases"/>
    <property type="match status" value="1"/>
</dbReference>
<evidence type="ECO:0000256" key="3">
    <source>
        <dbReference type="ARBA" id="ARBA00022679"/>
    </source>
</evidence>
<comment type="catalytic activity">
    <reaction evidence="8">
        <text>a 5'-end dephospho-ribonucleoside-RNA + ATP = a 5'-end 5'-phospho-ribonucleoside-RNA + ADP + H(+)</text>
        <dbReference type="Rhea" id="RHEA:54580"/>
        <dbReference type="Rhea" id="RHEA-COMP:13936"/>
        <dbReference type="Rhea" id="RHEA-COMP:15179"/>
        <dbReference type="ChEBI" id="CHEBI:15378"/>
        <dbReference type="ChEBI" id="CHEBI:30616"/>
        <dbReference type="ChEBI" id="CHEBI:138282"/>
        <dbReference type="ChEBI" id="CHEBI:138284"/>
        <dbReference type="ChEBI" id="CHEBI:456216"/>
        <dbReference type="EC" id="2.7.1.78"/>
    </reaction>
</comment>
<protein>
    <recommendedName>
        <fullName evidence="2">polynucleotide 5'-hydroxyl-kinase</fullName>
        <ecNumber evidence="2">2.7.1.78</ecNumber>
    </recommendedName>
</protein>
<evidence type="ECO:0000256" key="6">
    <source>
        <dbReference type="ARBA" id="ARBA00022840"/>
    </source>
</evidence>
<dbReference type="InterPro" id="IPR032319">
    <property type="entry name" value="CLP1_P"/>
</dbReference>
<evidence type="ECO:0000256" key="1">
    <source>
        <dbReference type="ARBA" id="ARBA00001968"/>
    </source>
</evidence>
<evidence type="ECO:0000313" key="11">
    <source>
        <dbReference type="EMBL" id="ALU12183.1"/>
    </source>
</evidence>
<evidence type="ECO:0000256" key="4">
    <source>
        <dbReference type="ARBA" id="ARBA00022741"/>
    </source>
</evidence>
<accession>A0A0U3FQL8</accession>